<dbReference type="PANTHER" id="PTHR24320:SF252">
    <property type="entry name" value="DEHYDROGENASE_REDUCTASE FAMILY PROTEIN, PUTATIVE (AFU_ORTHOLOGUE AFUA_3G08550)-RELATED"/>
    <property type="match status" value="1"/>
</dbReference>
<evidence type="ECO:0000313" key="6">
    <source>
        <dbReference type="Proteomes" id="UP000283841"/>
    </source>
</evidence>
<dbReference type="STRING" id="264951.A0A443I6S0"/>
<accession>A0A443I6S0</accession>
<dbReference type="Gene3D" id="3.40.50.720">
    <property type="entry name" value="NAD(P)-binding Rossmann-like Domain"/>
    <property type="match status" value="1"/>
</dbReference>
<evidence type="ECO:0000256" key="4">
    <source>
        <dbReference type="SAM" id="Phobius"/>
    </source>
</evidence>
<comment type="caution">
    <text evidence="5">The sequence shown here is derived from an EMBL/GenBank/DDBJ whole genome shotgun (WGS) entry which is preliminary data.</text>
</comment>
<dbReference type="PRINTS" id="PR00081">
    <property type="entry name" value="GDHRDH"/>
</dbReference>
<keyword evidence="3" id="KW-0560">Oxidoreductase</keyword>
<keyword evidence="4" id="KW-0472">Membrane</keyword>
<proteinExistence type="inferred from homology"/>
<dbReference type="Proteomes" id="UP000283841">
    <property type="component" value="Unassembled WGS sequence"/>
</dbReference>
<keyword evidence="4" id="KW-0812">Transmembrane</keyword>
<evidence type="ECO:0000256" key="2">
    <source>
        <dbReference type="ARBA" id="ARBA00022857"/>
    </source>
</evidence>
<evidence type="ECO:0000256" key="3">
    <source>
        <dbReference type="ARBA" id="ARBA00023002"/>
    </source>
</evidence>
<dbReference type="VEuPathDB" id="FungiDB:C8Q69DRAFT_452207"/>
<keyword evidence="6" id="KW-1185">Reference proteome</keyword>
<dbReference type="SUPFAM" id="SSF51735">
    <property type="entry name" value="NAD(P)-binding Rossmann-fold domains"/>
    <property type="match status" value="1"/>
</dbReference>
<reference evidence="5 6" key="1">
    <citation type="journal article" date="2018" name="Front. Microbiol.">
        <title>Genomic and genetic insights into a cosmopolitan fungus, Paecilomyces variotii (Eurotiales).</title>
        <authorList>
            <person name="Urquhart A.S."/>
            <person name="Mondo S.J."/>
            <person name="Makela M.R."/>
            <person name="Hane J.K."/>
            <person name="Wiebenga A."/>
            <person name="He G."/>
            <person name="Mihaltcheva S."/>
            <person name="Pangilinan J."/>
            <person name="Lipzen A."/>
            <person name="Barry K."/>
            <person name="de Vries R.P."/>
            <person name="Grigoriev I.V."/>
            <person name="Idnurm A."/>
        </authorList>
    </citation>
    <scope>NUCLEOTIDE SEQUENCE [LARGE SCALE GENOMIC DNA]</scope>
    <source>
        <strain evidence="5 6">CBS 101075</strain>
    </source>
</reference>
<organism evidence="5 6">
    <name type="scientific">Byssochlamys spectabilis</name>
    <name type="common">Paecilomyces variotii</name>
    <dbReference type="NCBI Taxonomy" id="264951"/>
    <lineage>
        <taxon>Eukaryota</taxon>
        <taxon>Fungi</taxon>
        <taxon>Dikarya</taxon>
        <taxon>Ascomycota</taxon>
        <taxon>Pezizomycotina</taxon>
        <taxon>Eurotiomycetes</taxon>
        <taxon>Eurotiomycetidae</taxon>
        <taxon>Eurotiales</taxon>
        <taxon>Thermoascaceae</taxon>
        <taxon>Paecilomyces</taxon>
    </lineage>
</organism>
<evidence type="ECO:0000256" key="1">
    <source>
        <dbReference type="ARBA" id="ARBA00006484"/>
    </source>
</evidence>
<keyword evidence="4" id="KW-1133">Transmembrane helix</keyword>
<dbReference type="GeneID" id="39598827"/>
<protein>
    <recommendedName>
        <fullName evidence="7">Short-chain dehydrogenase</fullName>
    </recommendedName>
</protein>
<dbReference type="PANTHER" id="PTHR24320">
    <property type="entry name" value="RETINOL DEHYDROGENASE"/>
    <property type="match status" value="1"/>
</dbReference>
<dbReference type="RefSeq" id="XP_028489386.1">
    <property type="nucleotide sequence ID" value="XM_028629550.1"/>
</dbReference>
<dbReference type="GO" id="GO:0016491">
    <property type="term" value="F:oxidoreductase activity"/>
    <property type="evidence" value="ECO:0007669"/>
    <property type="project" value="UniProtKB-KW"/>
</dbReference>
<dbReference type="InterPro" id="IPR036291">
    <property type="entry name" value="NAD(P)-bd_dom_sf"/>
</dbReference>
<evidence type="ECO:0000313" key="5">
    <source>
        <dbReference type="EMBL" id="RWQ99741.1"/>
    </source>
</evidence>
<dbReference type="InterPro" id="IPR002347">
    <property type="entry name" value="SDR_fam"/>
</dbReference>
<comment type="similarity">
    <text evidence="1">Belongs to the short-chain dehydrogenases/reductases (SDR) family.</text>
</comment>
<dbReference type="AlphaFoldDB" id="A0A443I6S0"/>
<sequence>MGTEMAGYYWPIVTATAVVVISIAAPLLLAEVFPWRNLYKQRNAKLTVTAKSFQGKTVLITGANGAFGSRAASLIANRGVDTLVLVDVKDCEGVKSKILADISGPNKPNILVWQVDMLSYSSCQALAKKARELKSLDHVLMTAGILAFKPRKSPEGWESSIQVNFLSTALLALLLLPLLKSSPSNPASPVLTFTTTFGVYPSSLTMSVPKTGSYLGHLNNTKDGMIQAHQYGRSKALLLYFARELANRISRAQERGIQKVTVNSADPGSAWTPLTNPNQAKLIPRLIMDFSARDPMTCATALVNGVSATENTHGKIVIDYDLSPYPPFMERKSGRAAQQRVWQETKAEFKKKVPEVEAIYRILDGE</sequence>
<evidence type="ECO:0008006" key="7">
    <source>
        <dbReference type="Google" id="ProtNLM"/>
    </source>
</evidence>
<gene>
    <name evidence="5" type="ORF">C8Q69DRAFT_452207</name>
</gene>
<feature type="transmembrane region" description="Helical" evidence="4">
    <location>
        <begin position="12"/>
        <end position="33"/>
    </location>
</feature>
<dbReference type="EMBL" id="RCNU01000001">
    <property type="protein sequence ID" value="RWQ99741.1"/>
    <property type="molecule type" value="Genomic_DNA"/>
</dbReference>
<keyword evidence="2" id="KW-0521">NADP</keyword>
<dbReference type="Pfam" id="PF00106">
    <property type="entry name" value="adh_short"/>
    <property type="match status" value="1"/>
</dbReference>
<name>A0A443I6S0_BYSSP</name>